<dbReference type="HOGENOM" id="CLU_037162_12_0_6"/>
<dbReference type="PANTHER" id="PTHR43046:SF12">
    <property type="entry name" value="GDP-MANNOSE MANNOSYL HYDROLASE"/>
    <property type="match status" value="1"/>
</dbReference>
<dbReference type="eggNOG" id="COG1051">
    <property type="taxonomic scope" value="Bacteria"/>
</dbReference>
<sequence length="120" mass="13678">MLEEDEFIRVVKNTPLVALDLVIRSKDNELLMGMRVNEPAAGWWFVPGGRIRKDESIEDAFLRITKAELGKPYSIDHARLLGAFTHKYPTNFTHVPGVSTHYVVLAYELPVDVDQQQLPM</sequence>
<keyword evidence="2 7" id="KW-0378">Hydrolase</keyword>
<dbReference type="InterPro" id="IPR000086">
    <property type="entry name" value="NUDIX_hydrolase_dom"/>
</dbReference>
<proteinExistence type="predicted"/>
<dbReference type="GO" id="GO:0046872">
    <property type="term" value="F:metal ion binding"/>
    <property type="evidence" value="ECO:0007669"/>
    <property type="project" value="UniProtKB-KW"/>
</dbReference>
<protein>
    <submittedName>
        <fullName evidence="7">NUDIX hydrolase</fullName>
    </submittedName>
</protein>
<dbReference type="AlphaFoldDB" id="G3J0U9"/>
<dbReference type="SUPFAM" id="SSF55811">
    <property type="entry name" value="Nudix"/>
    <property type="match status" value="1"/>
</dbReference>
<feature type="binding site" evidence="4">
    <location>
        <position position="68"/>
    </location>
    <ligand>
        <name>Mg(2+)</name>
        <dbReference type="ChEBI" id="CHEBI:18420"/>
    </ligand>
</feature>
<dbReference type="Gene3D" id="3.90.79.10">
    <property type="entry name" value="Nucleoside Triphosphate Pyrophosphohydrolase"/>
    <property type="match status" value="1"/>
</dbReference>
<feature type="binding site" evidence="4">
    <location>
        <position position="48"/>
    </location>
    <ligand>
        <name>Mg(2+)</name>
        <dbReference type="ChEBI" id="CHEBI:18420"/>
    </ligand>
</feature>
<dbReference type="PANTHER" id="PTHR43046">
    <property type="entry name" value="GDP-MANNOSE MANNOSYL HYDROLASE"/>
    <property type="match status" value="1"/>
</dbReference>
<name>G3J0U9_METTV</name>
<keyword evidence="8" id="KW-1185">Reference proteome</keyword>
<accession>G3J0U9</accession>
<dbReference type="InterPro" id="IPR033715">
    <property type="entry name" value="GDPMH"/>
</dbReference>
<evidence type="ECO:0000256" key="1">
    <source>
        <dbReference type="ARBA" id="ARBA00022723"/>
    </source>
</evidence>
<dbReference type="Proteomes" id="UP000004664">
    <property type="component" value="Unassembled WGS sequence"/>
</dbReference>
<dbReference type="STRING" id="697282.Mettu_3971"/>
<dbReference type="Pfam" id="PF00293">
    <property type="entry name" value="NUDIX"/>
    <property type="match status" value="1"/>
</dbReference>
<evidence type="ECO:0000256" key="2">
    <source>
        <dbReference type="ARBA" id="ARBA00022801"/>
    </source>
</evidence>
<evidence type="ECO:0000313" key="7">
    <source>
        <dbReference type="EMBL" id="EGW20821.1"/>
    </source>
</evidence>
<comment type="cofactor">
    <cofactor evidence="4">
        <name>Mg(2+)</name>
        <dbReference type="ChEBI" id="CHEBI:18420"/>
    </cofactor>
    <text evidence="4">Binds 1 Mg(2+) ion per subunit.</text>
</comment>
<dbReference type="EMBL" id="JH109153">
    <property type="protein sequence ID" value="EGW20821.1"/>
    <property type="molecule type" value="Genomic_DNA"/>
</dbReference>
<dbReference type="InterPro" id="IPR015797">
    <property type="entry name" value="NUDIX_hydrolase-like_dom_sf"/>
</dbReference>
<dbReference type="GO" id="GO:0008727">
    <property type="term" value="F:GDP-mannose mannosyl hydrolase activity"/>
    <property type="evidence" value="ECO:0007669"/>
    <property type="project" value="InterPro"/>
</dbReference>
<organism evidence="7 8">
    <name type="scientific">Methylobacter tundripaludum (strain ATCC BAA-1195 / DSM 17260 / SV96)</name>
    <dbReference type="NCBI Taxonomy" id="697282"/>
    <lineage>
        <taxon>Bacteria</taxon>
        <taxon>Pseudomonadati</taxon>
        <taxon>Pseudomonadota</taxon>
        <taxon>Gammaproteobacteria</taxon>
        <taxon>Methylococcales</taxon>
        <taxon>Methylococcaceae</taxon>
        <taxon>Methylobacter</taxon>
    </lineage>
</organism>
<dbReference type="PIRSF" id="PIRSF037599">
    <property type="entry name" value="GDPMH"/>
    <property type="match status" value="1"/>
</dbReference>
<feature type="short sequence motif" description="Nudix box" evidence="5">
    <location>
        <begin position="49"/>
        <end position="70"/>
    </location>
</feature>
<evidence type="ECO:0000259" key="6">
    <source>
        <dbReference type="PROSITE" id="PS51462"/>
    </source>
</evidence>
<reference evidence="7 8" key="1">
    <citation type="submission" date="2011-06" db="EMBL/GenBank/DDBJ databases">
        <title>Genomic sequence of Methylobacter tundripaludum SV96.</title>
        <authorList>
            <consortium name="US DOE Joint Genome Institute"/>
            <person name="Lucas S."/>
            <person name="Han J."/>
            <person name="Lapidus A."/>
            <person name="Cheng J.-F."/>
            <person name="Goodwin L."/>
            <person name="Pitluck S."/>
            <person name="Held B."/>
            <person name="Detter J.C."/>
            <person name="Han C."/>
            <person name="Tapia R."/>
            <person name="Land M."/>
            <person name="Hauser L."/>
            <person name="Kyrpides N."/>
            <person name="Ivanova N."/>
            <person name="Ovchinnikova G."/>
            <person name="Pagani I."/>
            <person name="Klotz M.G."/>
            <person name="Dispirito A.A."/>
            <person name="Murrell J.C."/>
            <person name="Dunfield P."/>
            <person name="Kalyuzhnaya M.G."/>
            <person name="Svenning M."/>
            <person name="Trotsenko Y.A."/>
            <person name="Stein L.Y."/>
            <person name="Woyke T."/>
        </authorList>
    </citation>
    <scope>NUCLEOTIDE SEQUENCE [LARGE SCALE GENOMIC DNA]</scope>
    <source>
        <strain evidence="8">ATCC BAA-1195 / DSM 17260 / SV96</strain>
    </source>
</reference>
<gene>
    <name evidence="7" type="ORF">Mettu_3971</name>
</gene>
<evidence type="ECO:0000256" key="4">
    <source>
        <dbReference type="PIRSR" id="PIRSR037599-3"/>
    </source>
</evidence>
<keyword evidence="3 4" id="KW-0460">Magnesium</keyword>
<feature type="domain" description="Nudix hydrolase" evidence="6">
    <location>
        <begin position="12"/>
        <end position="120"/>
    </location>
</feature>
<evidence type="ECO:0000313" key="8">
    <source>
        <dbReference type="Proteomes" id="UP000004664"/>
    </source>
</evidence>
<dbReference type="RefSeq" id="WP_006893218.1">
    <property type="nucleotide sequence ID" value="NZ_JH109153.1"/>
</dbReference>
<evidence type="ECO:0000256" key="5">
    <source>
        <dbReference type="PIRSR" id="PIRSR037599-4"/>
    </source>
</evidence>
<keyword evidence="1 4" id="KW-0479">Metal-binding</keyword>
<evidence type="ECO:0000256" key="3">
    <source>
        <dbReference type="ARBA" id="ARBA00022842"/>
    </source>
</evidence>
<dbReference type="PROSITE" id="PS51462">
    <property type="entry name" value="NUDIX"/>
    <property type="match status" value="1"/>
</dbReference>